<name>A0A3B3CL89_ORYME</name>
<dbReference type="GO" id="GO:0005634">
    <property type="term" value="C:nucleus"/>
    <property type="evidence" value="ECO:0007669"/>
    <property type="project" value="UniProtKB-SubCell"/>
</dbReference>
<dbReference type="SUPFAM" id="SSF57667">
    <property type="entry name" value="beta-beta-alpha zinc fingers"/>
    <property type="match status" value="1"/>
</dbReference>
<evidence type="ECO:0000256" key="1">
    <source>
        <dbReference type="ARBA" id="ARBA00004123"/>
    </source>
</evidence>
<evidence type="ECO:0000256" key="8">
    <source>
        <dbReference type="ARBA" id="ARBA00023163"/>
    </source>
</evidence>
<keyword evidence="7" id="KW-0238">DNA-binding</keyword>
<keyword evidence="2" id="KW-0479">Metal-binding</keyword>
<dbReference type="STRING" id="30732.ENSOMEP00000018361"/>
<protein>
    <submittedName>
        <fullName evidence="13">Heterogeneous nuclear ribonucleoprotein A0, like</fullName>
    </submittedName>
</protein>
<keyword evidence="14" id="KW-1185">Reference proteome</keyword>
<evidence type="ECO:0000256" key="6">
    <source>
        <dbReference type="ARBA" id="ARBA00023015"/>
    </source>
</evidence>
<dbReference type="GO" id="GO:0000981">
    <property type="term" value="F:DNA-binding transcription factor activity, RNA polymerase II-specific"/>
    <property type="evidence" value="ECO:0007669"/>
    <property type="project" value="TreeGrafter"/>
</dbReference>
<dbReference type="PROSITE" id="PS50097">
    <property type="entry name" value="BTB"/>
    <property type="match status" value="1"/>
</dbReference>
<comment type="subcellular location">
    <subcellularLocation>
        <location evidence="1">Nucleus</location>
    </subcellularLocation>
</comment>
<dbReference type="PaxDb" id="30732-ENSOMEP00000018361"/>
<evidence type="ECO:0000256" key="5">
    <source>
        <dbReference type="ARBA" id="ARBA00022833"/>
    </source>
</evidence>
<dbReference type="PANTHER" id="PTHR46105">
    <property type="entry name" value="AGAP004733-PA"/>
    <property type="match status" value="1"/>
</dbReference>
<dbReference type="SMART" id="SM00225">
    <property type="entry name" value="BTB"/>
    <property type="match status" value="1"/>
</dbReference>
<dbReference type="GeneTree" id="ENSGT00940000174827"/>
<dbReference type="PROSITE" id="PS00028">
    <property type="entry name" value="ZINC_FINGER_C2H2_1"/>
    <property type="match status" value="1"/>
</dbReference>
<dbReference type="AlphaFoldDB" id="A0A3B3CL89"/>
<evidence type="ECO:0000259" key="12">
    <source>
        <dbReference type="PROSITE" id="PS50157"/>
    </source>
</evidence>
<dbReference type="GO" id="GO:0008270">
    <property type="term" value="F:zinc ion binding"/>
    <property type="evidence" value="ECO:0007669"/>
    <property type="project" value="UniProtKB-KW"/>
</dbReference>
<dbReference type="Gene3D" id="3.30.160.60">
    <property type="entry name" value="Classic Zinc Finger"/>
    <property type="match status" value="1"/>
</dbReference>
<dbReference type="InterPro" id="IPR050457">
    <property type="entry name" value="ZnFinger_BTB_dom_contain"/>
</dbReference>
<keyword evidence="3" id="KW-0677">Repeat</keyword>
<keyword evidence="6" id="KW-0805">Transcription regulation</keyword>
<evidence type="ECO:0000313" key="13">
    <source>
        <dbReference type="Ensembl" id="ENSOMEP00000018361.1"/>
    </source>
</evidence>
<dbReference type="GO" id="GO:0000978">
    <property type="term" value="F:RNA polymerase II cis-regulatory region sequence-specific DNA binding"/>
    <property type="evidence" value="ECO:0007669"/>
    <property type="project" value="TreeGrafter"/>
</dbReference>
<keyword evidence="4 10" id="KW-0863">Zinc-finger</keyword>
<evidence type="ECO:0000256" key="7">
    <source>
        <dbReference type="ARBA" id="ARBA00023125"/>
    </source>
</evidence>
<evidence type="ECO:0000259" key="11">
    <source>
        <dbReference type="PROSITE" id="PS50097"/>
    </source>
</evidence>
<dbReference type="PROSITE" id="PS50157">
    <property type="entry name" value="ZINC_FINGER_C2H2_2"/>
    <property type="match status" value="1"/>
</dbReference>
<dbReference type="Pfam" id="PF00651">
    <property type="entry name" value="BTB"/>
    <property type="match status" value="1"/>
</dbReference>
<dbReference type="SUPFAM" id="SSF54695">
    <property type="entry name" value="POZ domain"/>
    <property type="match status" value="1"/>
</dbReference>
<dbReference type="PANTHER" id="PTHR46105:SF5">
    <property type="entry name" value="ZINC FINGER AND BTB DOMAIN-CONTAINING PROTEIN 44 ISOFORM X1"/>
    <property type="match status" value="1"/>
</dbReference>
<evidence type="ECO:0000313" key="14">
    <source>
        <dbReference type="Proteomes" id="UP000261560"/>
    </source>
</evidence>
<keyword evidence="9" id="KW-0539">Nucleus</keyword>
<dbReference type="InterPro" id="IPR013087">
    <property type="entry name" value="Znf_C2H2_type"/>
</dbReference>
<proteinExistence type="predicted"/>
<dbReference type="Ensembl" id="ENSOMET00000027317.1">
    <property type="protein sequence ID" value="ENSOMEP00000018361.1"/>
    <property type="gene ID" value="ENSOMEG00000020065.1"/>
</dbReference>
<keyword evidence="5" id="KW-0862">Zinc</keyword>
<evidence type="ECO:0000256" key="9">
    <source>
        <dbReference type="ARBA" id="ARBA00023242"/>
    </source>
</evidence>
<evidence type="ECO:0000256" key="10">
    <source>
        <dbReference type="PROSITE-ProRule" id="PRU00042"/>
    </source>
</evidence>
<sequence length="173" mass="19707">MGIKVVQLTSSSHHENLLSSLHDLKQQEHLCDVTVQVDFMGDVQEFRAHQVVLAAISGYFRTALLTPRPMEDKLQLSNMHSHDFSKFLDFAYTGKVEVARKKIGEVQAMAQFLDCEGLSNICSEKPYACDECDSRFTQKHMLSYHKRSHTGELLQPPFHLPDQKISSVSTFYC</sequence>
<keyword evidence="8" id="KW-0804">Transcription</keyword>
<accession>A0A3B3CL89</accession>
<organism evidence="13 14">
    <name type="scientific">Oryzias melastigma</name>
    <name type="common">Marine medaka</name>
    <dbReference type="NCBI Taxonomy" id="30732"/>
    <lineage>
        <taxon>Eukaryota</taxon>
        <taxon>Metazoa</taxon>
        <taxon>Chordata</taxon>
        <taxon>Craniata</taxon>
        <taxon>Vertebrata</taxon>
        <taxon>Euteleostomi</taxon>
        <taxon>Actinopterygii</taxon>
        <taxon>Neopterygii</taxon>
        <taxon>Teleostei</taxon>
        <taxon>Neoteleostei</taxon>
        <taxon>Acanthomorphata</taxon>
        <taxon>Ovalentaria</taxon>
        <taxon>Atherinomorphae</taxon>
        <taxon>Beloniformes</taxon>
        <taxon>Adrianichthyidae</taxon>
        <taxon>Oryziinae</taxon>
        <taxon>Oryzias</taxon>
    </lineage>
</organism>
<reference evidence="13" key="2">
    <citation type="submission" date="2025-09" db="UniProtKB">
        <authorList>
            <consortium name="Ensembl"/>
        </authorList>
    </citation>
    <scope>IDENTIFICATION</scope>
</reference>
<dbReference type="Gene3D" id="3.30.710.10">
    <property type="entry name" value="Potassium Channel Kv1.1, Chain A"/>
    <property type="match status" value="1"/>
</dbReference>
<dbReference type="Proteomes" id="UP000261560">
    <property type="component" value="Unplaced"/>
</dbReference>
<evidence type="ECO:0000256" key="3">
    <source>
        <dbReference type="ARBA" id="ARBA00022737"/>
    </source>
</evidence>
<dbReference type="FunFam" id="3.30.160.60:FF:000322">
    <property type="entry name" value="GDNF-inducible zinc finger protein 1"/>
    <property type="match status" value="1"/>
</dbReference>
<evidence type="ECO:0000256" key="4">
    <source>
        <dbReference type="ARBA" id="ARBA00022771"/>
    </source>
</evidence>
<dbReference type="InterPro" id="IPR000210">
    <property type="entry name" value="BTB/POZ_dom"/>
</dbReference>
<dbReference type="OMA" id="EHDSEST"/>
<feature type="domain" description="BTB" evidence="11">
    <location>
        <begin position="31"/>
        <end position="100"/>
    </location>
</feature>
<evidence type="ECO:0000256" key="2">
    <source>
        <dbReference type="ARBA" id="ARBA00022723"/>
    </source>
</evidence>
<dbReference type="InterPro" id="IPR011333">
    <property type="entry name" value="SKP1/BTB/POZ_sf"/>
</dbReference>
<reference evidence="13" key="1">
    <citation type="submission" date="2025-08" db="UniProtKB">
        <authorList>
            <consortium name="Ensembl"/>
        </authorList>
    </citation>
    <scope>IDENTIFICATION</scope>
</reference>
<feature type="domain" description="C2H2-type" evidence="12">
    <location>
        <begin position="127"/>
        <end position="154"/>
    </location>
</feature>
<dbReference type="InterPro" id="IPR036236">
    <property type="entry name" value="Znf_C2H2_sf"/>
</dbReference>